<evidence type="ECO:0000256" key="3">
    <source>
        <dbReference type="ARBA" id="ARBA00004910"/>
    </source>
</evidence>
<dbReference type="Gene3D" id="3.40.140.10">
    <property type="entry name" value="Cytidine Deaminase, domain 2"/>
    <property type="match status" value="1"/>
</dbReference>
<evidence type="ECO:0000259" key="17">
    <source>
        <dbReference type="PROSITE" id="PS51747"/>
    </source>
</evidence>
<dbReference type="GO" id="GO:0009231">
    <property type="term" value="P:riboflavin biosynthetic process"/>
    <property type="evidence" value="ECO:0007669"/>
    <property type="project" value="UniProtKB-KW"/>
</dbReference>
<dbReference type="RefSeq" id="WP_201923214.1">
    <property type="nucleotide sequence ID" value="NZ_JAERQG010000004.1"/>
</dbReference>
<keyword evidence="19" id="KW-1185">Reference proteome</keyword>
<keyword evidence="9 13" id="KW-0862">Zinc</keyword>
<feature type="domain" description="CMP/dCMP-type deaminase" evidence="17">
    <location>
        <begin position="3"/>
        <end position="127"/>
    </location>
</feature>
<dbReference type="Pfam" id="PF01872">
    <property type="entry name" value="RibD_C"/>
    <property type="match status" value="1"/>
</dbReference>
<evidence type="ECO:0000256" key="4">
    <source>
        <dbReference type="ARBA" id="ARBA00005259"/>
    </source>
</evidence>
<evidence type="ECO:0000313" key="19">
    <source>
        <dbReference type="Proteomes" id="UP000642920"/>
    </source>
</evidence>
<comment type="similarity">
    <text evidence="5 13">In the C-terminal section; belongs to the HTP reductase family.</text>
</comment>
<feature type="binding site" evidence="15">
    <location>
        <position position="211"/>
    </location>
    <ligand>
        <name>substrate</name>
    </ligand>
</feature>
<feature type="binding site" evidence="15">
    <location>
        <position position="285"/>
    </location>
    <ligand>
        <name>substrate</name>
    </ligand>
</feature>
<dbReference type="CDD" id="cd01284">
    <property type="entry name" value="Riboflavin_deaminase-reductase"/>
    <property type="match status" value="1"/>
</dbReference>
<feature type="binding site" evidence="16">
    <location>
        <position position="79"/>
    </location>
    <ligand>
        <name>Zn(2+)</name>
        <dbReference type="ChEBI" id="CHEBI:29105"/>
        <note>catalytic</note>
    </ligand>
</feature>
<sequence length="344" mass="38629">MHKLDEKFMSRAIELALLGKATTSPNPVVGCVITRDDLIIGEGWHRQSGLPHAEVNAVNSVKNQDLLKDATVYVTLEPCAHYGKTPPCADLLVEKQVKKVVIGCTDPNPLVAGKGIAKLEEAGIQVVLNCLKDRCLSINEGFFHSIKYAQPYVILKWAQTADGYVARENFDSKWISSTQSRQIVHKWRSEVDAILVGKNTAHYDNPSLTTRAWSGKNPLRVIVDHKLALNSDLHIFDNSVPTVIYNLLENKEIGTVKYVKLEEKEFFHHLLADLDKRNIRTLFVEGGASTLKHFIDKDLWNEARVFTSQTTFDGGVKAPQLNDRLLVGSQQIETDILNYFKKIE</sequence>
<evidence type="ECO:0000256" key="1">
    <source>
        <dbReference type="ARBA" id="ARBA00002151"/>
    </source>
</evidence>
<dbReference type="InterPro" id="IPR004794">
    <property type="entry name" value="Eubact_RibD"/>
</dbReference>
<comment type="function">
    <text evidence="1 13">Converts 2,5-diamino-6-(ribosylamino)-4(3h)-pyrimidinone 5'-phosphate into 5-amino-6-(ribosylamino)-2,4(1h,3h)-pyrimidinedione 5'-phosphate.</text>
</comment>
<dbReference type="Gene3D" id="3.40.430.10">
    <property type="entry name" value="Dihydrofolate Reductase, subunit A"/>
    <property type="match status" value="1"/>
</dbReference>
<accession>A0A937DFU4</accession>
<evidence type="ECO:0000256" key="8">
    <source>
        <dbReference type="ARBA" id="ARBA00022801"/>
    </source>
</evidence>
<dbReference type="PANTHER" id="PTHR38011">
    <property type="entry name" value="DIHYDROFOLATE REDUCTASE FAMILY PROTEIN (AFU_ORTHOLOGUE AFUA_8G06820)"/>
    <property type="match status" value="1"/>
</dbReference>
<evidence type="ECO:0000256" key="10">
    <source>
        <dbReference type="ARBA" id="ARBA00022857"/>
    </source>
</evidence>
<dbReference type="PROSITE" id="PS51747">
    <property type="entry name" value="CYT_DCMP_DEAMINASES_2"/>
    <property type="match status" value="1"/>
</dbReference>
<comment type="cofactor">
    <cofactor evidence="13 16">
        <name>Zn(2+)</name>
        <dbReference type="ChEBI" id="CHEBI:29105"/>
    </cofactor>
    <text evidence="13 16">Binds 1 zinc ion.</text>
</comment>
<dbReference type="SUPFAM" id="SSF53597">
    <property type="entry name" value="Dihydrofolate reductase-like"/>
    <property type="match status" value="1"/>
</dbReference>
<protein>
    <recommendedName>
        <fullName evidence="13">Riboflavin biosynthesis protein RibD</fullName>
    </recommendedName>
    <domain>
        <recommendedName>
            <fullName evidence="13">Diaminohydroxyphosphoribosylaminopyrimidine deaminase</fullName>
            <shortName evidence="13">DRAP deaminase</shortName>
            <ecNumber evidence="13">3.5.4.26</ecNumber>
        </recommendedName>
        <alternativeName>
            <fullName evidence="13">Riboflavin-specific deaminase</fullName>
        </alternativeName>
    </domain>
    <domain>
        <recommendedName>
            <fullName evidence="13">5-amino-6-(5-phosphoribosylamino)uracil reductase</fullName>
            <ecNumber evidence="13">1.1.1.193</ecNumber>
        </recommendedName>
        <alternativeName>
            <fullName evidence="13">HTP reductase</fullName>
        </alternativeName>
    </domain>
</protein>
<comment type="catalytic activity">
    <reaction evidence="13">
        <text>5-amino-6-(5-phospho-D-ribitylamino)uracil + NADP(+) = 5-amino-6-(5-phospho-D-ribosylamino)uracil + NADPH + H(+)</text>
        <dbReference type="Rhea" id="RHEA:17845"/>
        <dbReference type="ChEBI" id="CHEBI:15378"/>
        <dbReference type="ChEBI" id="CHEBI:57783"/>
        <dbReference type="ChEBI" id="CHEBI:58349"/>
        <dbReference type="ChEBI" id="CHEBI:58421"/>
        <dbReference type="ChEBI" id="CHEBI:58453"/>
        <dbReference type="EC" id="1.1.1.193"/>
    </reaction>
</comment>
<evidence type="ECO:0000256" key="11">
    <source>
        <dbReference type="ARBA" id="ARBA00023002"/>
    </source>
</evidence>
<keyword evidence="11 13" id="KW-0560">Oxidoreductase</keyword>
<dbReference type="AlphaFoldDB" id="A0A937DFU4"/>
<keyword evidence="6 13" id="KW-0686">Riboflavin biosynthesis</keyword>
<dbReference type="NCBIfam" id="TIGR00326">
    <property type="entry name" value="eubact_ribD"/>
    <property type="match status" value="1"/>
</dbReference>
<keyword evidence="7 13" id="KW-0479">Metal-binding</keyword>
<comment type="pathway">
    <text evidence="3 13">Cofactor biosynthesis; riboflavin biosynthesis; 5-amino-6-(D-ribitylamino)uracil from GTP: step 3/4.</text>
</comment>
<comment type="catalytic activity">
    <reaction evidence="13">
        <text>2,5-diamino-6-hydroxy-4-(5-phosphoribosylamino)-pyrimidine + H2O + H(+) = 5-amino-6-(5-phospho-D-ribosylamino)uracil + NH4(+)</text>
        <dbReference type="Rhea" id="RHEA:21868"/>
        <dbReference type="ChEBI" id="CHEBI:15377"/>
        <dbReference type="ChEBI" id="CHEBI:15378"/>
        <dbReference type="ChEBI" id="CHEBI:28938"/>
        <dbReference type="ChEBI" id="CHEBI:58453"/>
        <dbReference type="ChEBI" id="CHEBI:58614"/>
        <dbReference type="EC" id="3.5.4.26"/>
    </reaction>
</comment>
<keyword evidence="12" id="KW-0511">Multifunctional enzyme</keyword>
<dbReference type="InterPro" id="IPR016193">
    <property type="entry name" value="Cytidine_deaminase-like"/>
</dbReference>
<feature type="binding site" evidence="15">
    <location>
        <position position="188"/>
    </location>
    <ligand>
        <name>substrate</name>
    </ligand>
</feature>
<dbReference type="InterPro" id="IPR002734">
    <property type="entry name" value="RibDG_C"/>
</dbReference>
<dbReference type="SUPFAM" id="SSF53927">
    <property type="entry name" value="Cytidine deaminase-like"/>
    <property type="match status" value="1"/>
</dbReference>
<dbReference type="EC" id="3.5.4.26" evidence="13"/>
<feature type="binding site" evidence="15">
    <location>
        <position position="208"/>
    </location>
    <ligand>
        <name>substrate</name>
    </ligand>
</feature>
<feature type="binding site" evidence="16">
    <location>
        <position position="88"/>
    </location>
    <ligand>
        <name>Zn(2+)</name>
        <dbReference type="ChEBI" id="CHEBI:29105"/>
        <note>catalytic</note>
    </ligand>
</feature>
<reference evidence="18" key="1">
    <citation type="submission" date="2021-01" db="EMBL/GenBank/DDBJ databases">
        <title>Marivirga sp. nov., isolated from intertidal surface sediments.</title>
        <authorList>
            <person name="Zhang M."/>
        </authorList>
    </citation>
    <scope>NUCLEOTIDE SEQUENCE</scope>
    <source>
        <strain evidence="18">SM1354</strain>
    </source>
</reference>
<dbReference type="InterPro" id="IPR016192">
    <property type="entry name" value="APOBEC/CMP_deaminase_Zn-bd"/>
</dbReference>
<evidence type="ECO:0000256" key="16">
    <source>
        <dbReference type="PIRSR" id="PIRSR006769-3"/>
    </source>
</evidence>
<proteinExistence type="inferred from homology"/>
<evidence type="ECO:0000256" key="14">
    <source>
        <dbReference type="PIRSR" id="PIRSR006769-1"/>
    </source>
</evidence>
<name>A0A937DFU4_9BACT</name>
<gene>
    <name evidence="18" type="primary">ribD</name>
    <name evidence="18" type="ORF">JKP34_14865</name>
</gene>
<feature type="binding site" evidence="15">
    <location>
        <position position="158"/>
    </location>
    <ligand>
        <name>NADP(+)</name>
        <dbReference type="ChEBI" id="CHEBI:58349"/>
    </ligand>
</feature>
<dbReference type="PANTHER" id="PTHR38011:SF7">
    <property type="entry name" value="2,5-DIAMINO-6-RIBOSYLAMINO-4(3H)-PYRIMIDINONE 5'-PHOSPHATE REDUCTASE"/>
    <property type="match status" value="1"/>
</dbReference>
<comment type="pathway">
    <text evidence="2 13">Cofactor biosynthesis; riboflavin biosynthesis; 5-amino-6-(D-ribitylamino)uracil from GTP: step 2/4.</text>
</comment>
<dbReference type="GO" id="GO:0008270">
    <property type="term" value="F:zinc ion binding"/>
    <property type="evidence" value="ECO:0007669"/>
    <property type="project" value="InterPro"/>
</dbReference>
<evidence type="ECO:0000256" key="6">
    <source>
        <dbReference type="ARBA" id="ARBA00022619"/>
    </source>
</evidence>
<evidence type="ECO:0000313" key="18">
    <source>
        <dbReference type="EMBL" id="MBL0766547.1"/>
    </source>
</evidence>
<evidence type="ECO:0000256" key="13">
    <source>
        <dbReference type="PIRNR" id="PIRNR006769"/>
    </source>
</evidence>
<dbReference type="InterPro" id="IPR002125">
    <property type="entry name" value="CMP_dCMP_dom"/>
</dbReference>
<dbReference type="FunFam" id="3.40.140.10:FF:000025">
    <property type="entry name" value="Riboflavin biosynthesis protein RibD"/>
    <property type="match status" value="1"/>
</dbReference>
<feature type="active site" description="Proton donor" evidence="14">
    <location>
        <position position="54"/>
    </location>
</feature>
<feature type="binding site" evidence="16">
    <location>
        <position position="52"/>
    </location>
    <ligand>
        <name>Zn(2+)</name>
        <dbReference type="ChEBI" id="CHEBI:29105"/>
        <note>catalytic</note>
    </ligand>
</feature>
<keyword evidence="10 13" id="KW-0521">NADP</keyword>
<feature type="binding site" evidence="15">
    <location>
        <position position="174"/>
    </location>
    <ligand>
        <name>NADP(+)</name>
        <dbReference type="ChEBI" id="CHEBI:58349"/>
    </ligand>
</feature>
<dbReference type="Proteomes" id="UP000642920">
    <property type="component" value="Unassembled WGS sequence"/>
</dbReference>
<comment type="caution">
    <text evidence="18">The sequence shown here is derived from an EMBL/GenBank/DDBJ whole genome shotgun (WGS) entry which is preliminary data.</text>
</comment>
<evidence type="ECO:0000256" key="15">
    <source>
        <dbReference type="PIRSR" id="PIRSR006769-2"/>
    </source>
</evidence>
<feature type="binding site" evidence="15">
    <location>
        <position position="200"/>
    </location>
    <ligand>
        <name>NADP(+)</name>
        <dbReference type="ChEBI" id="CHEBI:58349"/>
    </ligand>
</feature>
<feature type="binding site" evidence="15">
    <location>
        <position position="204"/>
    </location>
    <ligand>
        <name>NADP(+)</name>
        <dbReference type="ChEBI" id="CHEBI:58349"/>
    </ligand>
</feature>
<dbReference type="EMBL" id="JAERQG010000004">
    <property type="protein sequence ID" value="MBL0766547.1"/>
    <property type="molecule type" value="Genomic_DNA"/>
</dbReference>
<keyword evidence="8 13" id="KW-0378">Hydrolase</keyword>
<evidence type="ECO:0000256" key="5">
    <source>
        <dbReference type="ARBA" id="ARBA00007417"/>
    </source>
</evidence>
<comment type="similarity">
    <text evidence="4 13">In the N-terminal section; belongs to the cytidine and deoxycytidylate deaminase family.</text>
</comment>
<dbReference type="GO" id="GO:0008835">
    <property type="term" value="F:diaminohydroxyphosphoribosylaminopyrimidine deaminase activity"/>
    <property type="evidence" value="ECO:0007669"/>
    <property type="project" value="UniProtKB-EC"/>
</dbReference>
<dbReference type="Pfam" id="PF00383">
    <property type="entry name" value="dCMP_cyt_deam_1"/>
    <property type="match status" value="1"/>
</dbReference>
<dbReference type="PROSITE" id="PS00903">
    <property type="entry name" value="CYT_DCMP_DEAMINASES_1"/>
    <property type="match status" value="1"/>
</dbReference>
<feature type="binding site" evidence="15">
    <location>
        <position position="172"/>
    </location>
    <ligand>
        <name>substrate</name>
    </ligand>
</feature>
<dbReference type="InterPro" id="IPR024072">
    <property type="entry name" value="DHFR-like_dom_sf"/>
</dbReference>
<organism evidence="18 19">
    <name type="scientific">Marivirga atlantica</name>
    <dbReference type="NCBI Taxonomy" id="1548457"/>
    <lineage>
        <taxon>Bacteria</taxon>
        <taxon>Pseudomonadati</taxon>
        <taxon>Bacteroidota</taxon>
        <taxon>Cytophagia</taxon>
        <taxon>Cytophagales</taxon>
        <taxon>Marivirgaceae</taxon>
        <taxon>Marivirga</taxon>
    </lineage>
</organism>
<evidence type="ECO:0000256" key="2">
    <source>
        <dbReference type="ARBA" id="ARBA00004882"/>
    </source>
</evidence>
<dbReference type="GO" id="GO:0008703">
    <property type="term" value="F:5-amino-6-(5-phosphoribosylamino)uracil reductase activity"/>
    <property type="evidence" value="ECO:0007669"/>
    <property type="project" value="UniProtKB-EC"/>
</dbReference>
<evidence type="ECO:0000256" key="7">
    <source>
        <dbReference type="ARBA" id="ARBA00022723"/>
    </source>
</evidence>
<dbReference type="EC" id="1.1.1.193" evidence="13"/>
<dbReference type="PIRSF" id="PIRSF006769">
    <property type="entry name" value="RibD"/>
    <property type="match status" value="1"/>
</dbReference>
<evidence type="ECO:0000256" key="12">
    <source>
        <dbReference type="ARBA" id="ARBA00023268"/>
    </source>
</evidence>
<evidence type="ECO:0000256" key="9">
    <source>
        <dbReference type="ARBA" id="ARBA00022833"/>
    </source>
</evidence>
<dbReference type="InterPro" id="IPR050765">
    <property type="entry name" value="Riboflavin_Biosynth_HTPR"/>
</dbReference>